<dbReference type="Proteomes" id="UP001431783">
    <property type="component" value="Unassembled WGS sequence"/>
</dbReference>
<dbReference type="EMBL" id="JARQZJ010000008">
    <property type="protein sequence ID" value="KAK9871904.1"/>
    <property type="molecule type" value="Genomic_DNA"/>
</dbReference>
<evidence type="ECO:0000313" key="1">
    <source>
        <dbReference type="EMBL" id="KAK9871904.1"/>
    </source>
</evidence>
<comment type="caution">
    <text evidence="1">The sequence shown here is derived from an EMBL/GenBank/DDBJ whole genome shotgun (WGS) entry which is preliminary data.</text>
</comment>
<name>A0AAW1TXN5_9CUCU</name>
<gene>
    <name evidence="1" type="ORF">WA026_015153</name>
</gene>
<dbReference type="AlphaFoldDB" id="A0AAW1TXN5"/>
<sequence>MDTPFVKAIENAEQINTLNIVPVSALGTVTKTTPSSSIIDEIKTPSEPDFRPKKVATPEIDGKNFILTPYSRLPLVRRLKPLPSLFVPSSKNMYYIIHQMDLLLSTNLYFLELADKWHPFISRLYFGIIFLLQTLRAQTSINVGSRNSKRFIQELTNEIAPESFPIPGPLVPIFKAISASESNSTRFGPVSPYLPRRIGPNILSQLYLNGAAHSYELETPNIPLILYFINSILNADINDIPDYTNTHTFDNSADHEIYGNEFEAERWTRVQKDYLLNPVLLYSPESTPDLDYTFHEFGRDLGLPSFREEDDVTEVEDFTNLSNSDWLSRLCKVMAVYSSFFKDSSTLSECSPKGPQCSLVKSTFSRSSSQHQNENIYHSISHAFPDEHPYSYQAIHSSPENYIVQPYDSMAQFGSLHPIYTIRNFGRWSHTSDPVFTTGPYWSYSPDHTRC</sequence>
<keyword evidence="2" id="KW-1185">Reference proteome</keyword>
<proteinExistence type="predicted"/>
<evidence type="ECO:0000313" key="2">
    <source>
        <dbReference type="Proteomes" id="UP001431783"/>
    </source>
</evidence>
<protein>
    <submittedName>
        <fullName evidence="1">Uncharacterized protein</fullName>
    </submittedName>
</protein>
<reference evidence="1 2" key="1">
    <citation type="submission" date="2023-03" db="EMBL/GenBank/DDBJ databases">
        <title>Genome insight into feeding habits of ladybird beetles.</title>
        <authorList>
            <person name="Li H.-S."/>
            <person name="Huang Y.-H."/>
            <person name="Pang H."/>
        </authorList>
    </citation>
    <scope>NUCLEOTIDE SEQUENCE [LARGE SCALE GENOMIC DNA]</scope>
    <source>
        <strain evidence="1">SYSU_2023b</strain>
        <tissue evidence="1">Whole body</tissue>
    </source>
</reference>
<organism evidence="1 2">
    <name type="scientific">Henosepilachna vigintioctopunctata</name>
    <dbReference type="NCBI Taxonomy" id="420089"/>
    <lineage>
        <taxon>Eukaryota</taxon>
        <taxon>Metazoa</taxon>
        <taxon>Ecdysozoa</taxon>
        <taxon>Arthropoda</taxon>
        <taxon>Hexapoda</taxon>
        <taxon>Insecta</taxon>
        <taxon>Pterygota</taxon>
        <taxon>Neoptera</taxon>
        <taxon>Endopterygota</taxon>
        <taxon>Coleoptera</taxon>
        <taxon>Polyphaga</taxon>
        <taxon>Cucujiformia</taxon>
        <taxon>Coccinelloidea</taxon>
        <taxon>Coccinellidae</taxon>
        <taxon>Epilachninae</taxon>
        <taxon>Epilachnini</taxon>
        <taxon>Henosepilachna</taxon>
    </lineage>
</organism>
<accession>A0AAW1TXN5</accession>